<dbReference type="EMBL" id="LSDN01000008">
    <property type="protein sequence ID" value="KXB81558.1"/>
    <property type="molecule type" value="Genomic_DNA"/>
</dbReference>
<evidence type="ECO:0000313" key="5">
    <source>
        <dbReference type="EMBL" id="KXB81558.1"/>
    </source>
</evidence>
<dbReference type="AlphaFoldDB" id="A0AB34X0V5"/>
<reference evidence="5 6" key="1">
    <citation type="submission" date="2016-01" db="EMBL/GenBank/DDBJ databases">
        <authorList>
            <person name="Mitreva M."/>
            <person name="Pepin K.H."/>
            <person name="Mihindukulasuriya K.A."/>
            <person name="Fulton R."/>
            <person name="Fronick C."/>
            <person name="O'Laughlin M."/>
            <person name="Miner T."/>
            <person name="Herter B."/>
            <person name="Rosa B.A."/>
            <person name="Cordes M."/>
            <person name="Tomlinson C."/>
            <person name="Wollam A."/>
            <person name="Palsikar V.B."/>
            <person name="Mardis E.R."/>
            <person name="Wilson R.K."/>
        </authorList>
    </citation>
    <scope>NUCLEOTIDE SEQUENCE [LARGE SCALE GENOMIC DNA]</scope>
    <source>
        <strain evidence="5 6">DNF00696</strain>
    </source>
</reference>
<protein>
    <recommendedName>
        <fullName evidence="2">Homoserine O-acetyltransferase</fullName>
        <shortName evidence="2">HAT</shortName>
        <ecNumber evidence="2">2.3.1.31</ecNumber>
    </recommendedName>
    <alternativeName>
        <fullName evidence="2">Homoserine transacetylase</fullName>
        <shortName evidence="2">HTA</shortName>
    </alternativeName>
</protein>
<feature type="binding site" evidence="2">
    <location>
        <position position="375"/>
    </location>
    <ligand>
        <name>substrate</name>
    </ligand>
</feature>
<accession>A0AB34X0V5</accession>
<dbReference type="GO" id="GO:0005737">
    <property type="term" value="C:cytoplasm"/>
    <property type="evidence" value="ECO:0007669"/>
    <property type="project" value="UniProtKB-SubCell"/>
</dbReference>
<dbReference type="NCBIfam" id="TIGR01392">
    <property type="entry name" value="homoserO_Ac_trn"/>
    <property type="match status" value="1"/>
</dbReference>
<dbReference type="PANTHER" id="PTHR32268:SF11">
    <property type="entry name" value="HOMOSERINE O-ACETYLTRANSFERASE"/>
    <property type="match status" value="1"/>
</dbReference>
<comment type="caution">
    <text evidence="2">Lacks conserved residue(s) required for the propagation of feature annotation.</text>
</comment>
<keyword evidence="2" id="KW-0012">Acyltransferase</keyword>
<dbReference type="GO" id="GO:0009092">
    <property type="term" value="P:homoserine metabolic process"/>
    <property type="evidence" value="ECO:0007669"/>
    <property type="project" value="TreeGrafter"/>
</dbReference>
<feature type="domain" description="AB hydrolase-1" evidence="4">
    <location>
        <begin position="76"/>
        <end position="380"/>
    </location>
</feature>
<dbReference type="SUPFAM" id="SSF53474">
    <property type="entry name" value="alpha/beta-Hydrolases"/>
    <property type="match status" value="1"/>
</dbReference>
<dbReference type="EC" id="2.3.1.31" evidence="2"/>
<evidence type="ECO:0000256" key="1">
    <source>
        <dbReference type="ARBA" id="ARBA00022679"/>
    </source>
</evidence>
<keyword evidence="2" id="KW-0486">Methionine biosynthesis</keyword>
<keyword evidence="2" id="KW-0963">Cytoplasm</keyword>
<keyword evidence="1 2" id="KW-0808">Transferase</keyword>
<organism evidence="5 6">
    <name type="scientific">Varibaculum cambriense</name>
    <dbReference type="NCBI Taxonomy" id="184870"/>
    <lineage>
        <taxon>Bacteria</taxon>
        <taxon>Bacillati</taxon>
        <taxon>Actinomycetota</taxon>
        <taxon>Actinomycetes</taxon>
        <taxon>Actinomycetales</taxon>
        <taxon>Actinomycetaceae</taxon>
        <taxon>Varibaculum</taxon>
    </lineage>
</organism>
<evidence type="ECO:0000259" key="4">
    <source>
        <dbReference type="Pfam" id="PF00561"/>
    </source>
</evidence>
<comment type="caution">
    <text evidence="5">The sequence shown here is derived from an EMBL/GenBank/DDBJ whole genome shotgun (WGS) entry which is preliminary data.</text>
</comment>
<keyword evidence="2" id="KW-0028">Amino-acid biosynthesis</keyword>
<dbReference type="InterPro" id="IPR000073">
    <property type="entry name" value="AB_hydrolase_1"/>
</dbReference>
<proteinExistence type="inferred from homology"/>
<feature type="active site" evidence="2 3">
    <location>
        <position position="345"/>
    </location>
</feature>
<evidence type="ECO:0000313" key="6">
    <source>
        <dbReference type="Proteomes" id="UP000070572"/>
    </source>
</evidence>
<comment type="similarity">
    <text evidence="2">Belongs to the AB hydrolase superfamily. MetX family.</text>
</comment>
<dbReference type="GeneID" id="78353361"/>
<comment type="subcellular location">
    <subcellularLocation>
        <location evidence="2">Cytoplasm</location>
    </subcellularLocation>
</comment>
<name>A0AB34X0V5_9ACTO</name>
<dbReference type="InterPro" id="IPR008220">
    <property type="entry name" value="HAT_MetX-like"/>
</dbReference>
<sequence length="395" mass="42399">MPTTVKDKAQGVSVNPRLQYPGTNWANNPTWLPGDDPGNRQFVSLGELPLENGGSLPGGYLAYETWGKLNADASNAILIEHALTGDSHVMGLQSPAHPTAGWWERVVGPGKPIDTDRYFVVAPNCLGGCQGSTGPAWPAPDGLPWGSRFPEITTRDQVRAENKLRRQLGILSWALVVGPSAGGFRALEWACLYPQRVRALALVATAAATSADQTGWAHMQVCAQELDTSFDGGDYYLSGDKEAGNPGMALARQIAHATYRTAGELNTRFGHDPQGGENPLAGGRYAVESYLDYHGKKLTQRFDPGSYRTLTRAMITHDIGRGRGGTRRVAGSISALTLVIGVDSDRLFPVSECAELARQIPGAQYQQVTSSSGHDGFLVETRQVEKILADFVAGL</sequence>
<dbReference type="HAMAP" id="MF_00296">
    <property type="entry name" value="MetX_acyltransf"/>
    <property type="match status" value="1"/>
</dbReference>
<feature type="binding site" evidence="2">
    <location>
        <position position="252"/>
    </location>
    <ligand>
        <name>substrate</name>
    </ligand>
</feature>
<dbReference type="GO" id="GO:0004414">
    <property type="term" value="F:homoserine O-acetyltransferase activity"/>
    <property type="evidence" value="ECO:0007669"/>
    <property type="project" value="UniProtKB-UniRule"/>
</dbReference>
<dbReference type="InterPro" id="IPR029058">
    <property type="entry name" value="AB_hydrolase_fold"/>
</dbReference>
<evidence type="ECO:0000256" key="3">
    <source>
        <dbReference type="PIRSR" id="PIRSR000443-1"/>
    </source>
</evidence>
<dbReference type="RefSeq" id="WP_022865114.1">
    <property type="nucleotide sequence ID" value="NZ_JAHAIW010000009.1"/>
</dbReference>
<comment type="catalytic activity">
    <reaction evidence="2">
        <text>L-homoserine + acetyl-CoA = O-acetyl-L-homoserine + CoA</text>
        <dbReference type="Rhea" id="RHEA:13701"/>
        <dbReference type="ChEBI" id="CHEBI:57287"/>
        <dbReference type="ChEBI" id="CHEBI:57288"/>
        <dbReference type="ChEBI" id="CHEBI:57476"/>
        <dbReference type="ChEBI" id="CHEBI:57716"/>
        <dbReference type="EC" id="2.3.1.31"/>
    </reaction>
</comment>
<dbReference type="Gene3D" id="3.40.50.1820">
    <property type="entry name" value="alpha/beta hydrolase"/>
    <property type="match status" value="1"/>
</dbReference>
<dbReference type="PIRSF" id="PIRSF000443">
    <property type="entry name" value="Homoser_Ac_trans"/>
    <property type="match status" value="1"/>
</dbReference>
<dbReference type="PANTHER" id="PTHR32268">
    <property type="entry name" value="HOMOSERINE O-ACETYLTRANSFERASE"/>
    <property type="match status" value="1"/>
</dbReference>
<dbReference type="Proteomes" id="UP000070572">
    <property type="component" value="Unassembled WGS sequence"/>
</dbReference>
<dbReference type="Pfam" id="PF00561">
    <property type="entry name" value="Abhydrolase_1"/>
    <property type="match status" value="1"/>
</dbReference>
<dbReference type="GO" id="GO:0009086">
    <property type="term" value="P:methionine biosynthetic process"/>
    <property type="evidence" value="ECO:0007669"/>
    <property type="project" value="UniProtKB-UniRule"/>
</dbReference>
<comment type="subunit">
    <text evidence="2">Homodimer.</text>
</comment>
<dbReference type="NCBIfam" id="NF001209">
    <property type="entry name" value="PRK00175.1"/>
    <property type="match status" value="1"/>
</dbReference>
<comment type="pathway">
    <text evidence="2">Amino-acid biosynthesis; L-methionine biosynthesis via de novo pathway; O-acetyl-L-homoserine from L-homoserine: step 1/1.</text>
</comment>
<gene>
    <name evidence="2" type="primary">metXA</name>
    <name evidence="5" type="ORF">HMPREF1862_00535</name>
</gene>
<feature type="active site" description="Nucleophile" evidence="2 3">
    <location>
        <position position="180"/>
    </location>
</feature>
<feature type="active site" evidence="2 3">
    <location>
        <position position="374"/>
    </location>
</feature>
<evidence type="ECO:0000256" key="2">
    <source>
        <dbReference type="HAMAP-Rule" id="MF_00296"/>
    </source>
</evidence>
<comment type="function">
    <text evidence="2">Transfers an acetyl group from acetyl-CoA to L-homoserine, forming acetyl-L-homoserine.</text>
</comment>